<organism evidence="8">
    <name type="scientific">Parasteatoda tepidariorum</name>
    <name type="common">Common house spider</name>
    <name type="synonym">Achaearanea tepidariorum</name>
    <dbReference type="NCBI Taxonomy" id="114398"/>
    <lineage>
        <taxon>Eukaryota</taxon>
        <taxon>Metazoa</taxon>
        <taxon>Ecdysozoa</taxon>
        <taxon>Arthropoda</taxon>
        <taxon>Chelicerata</taxon>
        <taxon>Arachnida</taxon>
        <taxon>Araneae</taxon>
        <taxon>Araneomorphae</taxon>
        <taxon>Entelegynae</taxon>
        <taxon>Araneoidea</taxon>
        <taxon>Theridiidae</taxon>
        <taxon>Parasteatoda</taxon>
    </lineage>
</organism>
<evidence type="ECO:0000256" key="2">
    <source>
        <dbReference type="ARBA" id="ARBA00005861"/>
    </source>
</evidence>
<evidence type="ECO:0000256" key="5">
    <source>
        <dbReference type="ARBA" id="ARBA00047960"/>
    </source>
</evidence>
<dbReference type="InterPro" id="IPR010987">
    <property type="entry name" value="Glutathione-S-Trfase_C-like"/>
</dbReference>
<proteinExistence type="evidence at transcript level"/>
<evidence type="ECO:0000259" key="6">
    <source>
        <dbReference type="PROSITE" id="PS50404"/>
    </source>
</evidence>
<feature type="domain" description="GST C-terminal" evidence="7">
    <location>
        <begin position="84"/>
        <end position="202"/>
    </location>
</feature>
<evidence type="ECO:0000256" key="4">
    <source>
        <dbReference type="ARBA" id="ARBA00022679"/>
    </source>
</evidence>
<protein>
    <recommendedName>
        <fullName evidence="3">glutathione transferase</fullName>
        <ecNumber evidence="3">2.5.1.18</ecNumber>
    </recommendedName>
</protein>
<dbReference type="PANTHER" id="PTHR11571:SF222">
    <property type="entry name" value="GLUTATHIONE TRANSFERASE"/>
    <property type="match status" value="1"/>
</dbReference>
<dbReference type="AlphaFoldDB" id="A0A2L2XY13"/>
<evidence type="ECO:0000259" key="7">
    <source>
        <dbReference type="PROSITE" id="PS50405"/>
    </source>
</evidence>
<dbReference type="SFLD" id="SFLDG01205">
    <property type="entry name" value="AMPS.1"/>
    <property type="match status" value="1"/>
</dbReference>
<dbReference type="InterPro" id="IPR050213">
    <property type="entry name" value="GST_superfamily"/>
</dbReference>
<dbReference type="InterPro" id="IPR004046">
    <property type="entry name" value="GST_C"/>
</dbReference>
<dbReference type="GO" id="GO:0004364">
    <property type="term" value="F:glutathione transferase activity"/>
    <property type="evidence" value="ECO:0007669"/>
    <property type="project" value="UniProtKB-EC"/>
</dbReference>
<keyword evidence="4 8" id="KW-0808">Transferase</keyword>
<comment type="catalytic activity">
    <reaction evidence="5">
        <text>RX + glutathione = an S-substituted glutathione + a halide anion + H(+)</text>
        <dbReference type="Rhea" id="RHEA:16437"/>
        <dbReference type="ChEBI" id="CHEBI:15378"/>
        <dbReference type="ChEBI" id="CHEBI:16042"/>
        <dbReference type="ChEBI" id="CHEBI:17792"/>
        <dbReference type="ChEBI" id="CHEBI:57925"/>
        <dbReference type="ChEBI" id="CHEBI:90779"/>
        <dbReference type="EC" id="2.5.1.18"/>
    </reaction>
</comment>
<dbReference type="SFLD" id="SFLDS00019">
    <property type="entry name" value="Glutathione_Transferase_(cytos"/>
    <property type="match status" value="1"/>
</dbReference>
<dbReference type="PROSITE" id="PS50405">
    <property type="entry name" value="GST_CTER"/>
    <property type="match status" value="1"/>
</dbReference>
<dbReference type="InterPro" id="IPR004045">
    <property type="entry name" value="Glutathione_S-Trfase_N"/>
</dbReference>
<dbReference type="PROSITE" id="PS50404">
    <property type="entry name" value="GST_NTER"/>
    <property type="match status" value="1"/>
</dbReference>
<dbReference type="EC" id="2.5.1.18" evidence="3"/>
<name>A0A2L2XY13_PARTP</name>
<dbReference type="SFLD" id="SFLDG00363">
    <property type="entry name" value="AMPS_(cytGST):_Alpha-__Mu-__Pi"/>
    <property type="match status" value="1"/>
</dbReference>
<dbReference type="Pfam" id="PF14497">
    <property type="entry name" value="GST_C_3"/>
    <property type="match status" value="1"/>
</dbReference>
<dbReference type="FunFam" id="1.20.1050.10:FF:000003">
    <property type="entry name" value="Glutathione S-transferase 2"/>
    <property type="match status" value="1"/>
</dbReference>
<dbReference type="InterPro" id="IPR036282">
    <property type="entry name" value="Glutathione-S-Trfase_C_sf"/>
</dbReference>
<comment type="similarity">
    <text evidence="2">Belongs to the GST superfamily. Mu family.</text>
</comment>
<accession>A0A2L2XY13</accession>
<evidence type="ECO:0000256" key="3">
    <source>
        <dbReference type="ARBA" id="ARBA00012452"/>
    </source>
</evidence>
<dbReference type="Gene3D" id="1.20.1050.130">
    <property type="match status" value="1"/>
</dbReference>
<dbReference type="PANTHER" id="PTHR11571">
    <property type="entry name" value="GLUTATHIONE S-TRANSFERASE"/>
    <property type="match status" value="1"/>
</dbReference>
<dbReference type="Pfam" id="PF02798">
    <property type="entry name" value="GST_N"/>
    <property type="match status" value="1"/>
</dbReference>
<reference evidence="8" key="1">
    <citation type="journal article" date="2016" name="Mol. Ecol. Resour.">
        <title>Evaluation of the impact of RNA preservation methods of spiders for de novo transcriptome assembly.</title>
        <authorList>
            <person name="Kono N."/>
            <person name="Nakamura H."/>
            <person name="Ito Y."/>
            <person name="Tomita M."/>
            <person name="Arakawa K."/>
        </authorList>
    </citation>
    <scope>NUCLEOTIDE SEQUENCE</scope>
    <source>
        <tissue evidence="8">Whole body</tissue>
    </source>
</reference>
<dbReference type="SUPFAM" id="SSF52833">
    <property type="entry name" value="Thioredoxin-like"/>
    <property type="match status" value="1"/>
</dbReference>
<dbReference type="OrthoDB" id="4951845at2759"/>
<sequence>MGKSILAYWDLRGLAEPIRYLLHYKNVQFEDKRYQRDGTWEKEKFTFDLDFPNLPYYMDDKVKLTQSTTILRYLAKKFDLEGKSEEERLRVSLAEQQILDFRLAFFMTIVSPDFEKKKEEYLKKVPDSLKLISNFLGNRKFLAGDNVTYVDFMAYDVFEFNVFLSKTVLDGFPILKAYQERIRNLPELKSYFSSITYKKWPIVGPRAVWGHSGEMPQ</sequence>
<dbReference type="EMBL" id="IAAA01008783">
    <property type="protein sequence ID" value="LAA00871.1"/>
    <property type="molecule type" value="mRNA"/>
</dbReference>
<dbReference type="InterPro" id="IPR040079">
    <property type="entry name" value="Glutathione_S-Trfase"/>
</dbReference>
<dbReference type="SUPFAM" id="SSF47616">
    <property type="entry name" value="GST C-terminal domain-like"/>
    <property type="match status" value="1"/>
</dbReference>
<evidence type="ECO:0000313" key="8">
    <source>
        <dbReference type="EMBL" id="LAA00871.1"/>
    </source>
</evidence>
<dbReference type="InterPro" id="IPR036249">
    <property type="entry name" value="Thioredoxin-like_sf"/>
</dbReference>
<evidence type="ECO:0000256" key="1">
    <source>
        <dbReference type="ARBA" id="ARBA00003701"/>
    </source>
</evidence>
<feature type="domain" description="GST N-terminal" evidence="6">
    <location>
        <begin position="2"/>
        <end position="82"/>
    </location>
</feature>
<dbReference type="GO" id="GO:0006749">
    <property type="term" value="P:glutathione metabolic process"/>
    <property type="evidence" value="ECO:0007669"/>
    <property type="project" value="TreeGrafter"/>
</dbReference>
<comment type="function">
    <text evidence="1">Conjugation of reduced glutathione to a wide number of exogenous and endogenous hydrophobic electrophiles.</text>
</comment>